<name>A0ABR6XRQ0_9BURK</name>
<comment type="caution">
    <text evidence="2">The sequence shown here is derived from an EMBL/GenBank/DDBJ whole genome shotgun (WGS) entry which is preliminary data.</text>
</comment>
<gene>
    <name evidence="2" type="ORF">H8K33_11560</name>
</gene>
<protein>
    <recommendedName>
        <fullName evidence="1">DUF6916 domain-containing protein</fullName>
    </recommendedName>
</protein>
<evidence type="ECO:0000259" key="1">
    <source>
        <dbReference type="Pfam" id="PF21880"/>
    </source>
</evidence>
<dbReference type="RefSeq" id="WP_186891189.1">
    <property type="nucleotide sequence ID" value="NZ_JACOFU010000004.1"/>
</dbReference>
<keyword evidence="3" id="KW-1185">Reference proteome</keyword>
<evidence type="ECO:0000313" key="2">
    <source>
        <dbReference type="EMBL" id="MBC3832150.1"/>
    </source>
</evidence>
<organism evidence="2 3">
    <name type="scientific">Undibacterium amnicola</name>
    <dbReference type="NCBI Taxonomy" id="1834038"/>
    <lineage>
        <taxon>Bacteria</taxon>
        <taxon>Pseudomonadati</taxon>
        <taxon>Pseudomonadota</taxon>
        <taxon>Betaproteobacteria</taxon>
        <taxon>Burkholderiales</taxon>
        <taxon>Oxalobacteraceae</taxon>
        <taxon>Undibacterium</taxon>
    </lineage>
</organism>
<proteinExistence type="predicted"/>
<feature type="domain" description="DUF6916" evidence="1">
    <location>
        <begin position="5"/>
        <end position="86"/>
    </location>
</feature>
<dbReference type="Pfam" id="PF21880">
    <property type="entry name" value="DUF6916"/>
    <property type="match status" value="1"/>
</dbReference>
<accession>A0ABR6XRQ0</accession>
<evidence type="ECO:0000313" key="3">
    <source>
        <dbReference type="Proteomes" id="UP000643610"/>
    </source>
</evidence>
<dbReference type="Proteomes" id="UP000643610">
    <property type="component" value="Unassembled WGS sequence"/>
</dbReference>
<reference evidence="2 3" key="1">
    <citation type="submission" date="2020-08" db="EMBL/GenBank/DDBJ databases">
        <title>Novel species isolated from subtropical streams in China.</title>
        <authorList>
            <person name="Lu H."/>
        </authorList>
    </citation>
    <scope>NUCLEOTIDE SEQUENCE [LARGE SCALE GENOMIC DNA]</scope>
    <source>
        <strain evidence="2 3">KCTC 52442</strain>
    </source>
</reference>
<dbReference type="EMBL" id="JACOFU010000004">
    <property type="protein sequence ID" value="MBC3832150.1"/>
    <property type="molecule type" value="Genomic_DNA"/>
</dbReference>
<sequence length="105" mass="11743">MSLSFVQAQALLHSSFIVHTSVGTVELRLIEATEIARPGLPAEYRTPMLLVFSAPASPVLAQDNYYFDHQSLGRHFWSVAPVMPPTNRPVTANNEPLNFYQVLFN</sequence>
<dbReference type="InterPro" id="IPR054209">
    <property type="entry name" value="DUF6916"/>
</dbReference>